<protein>
    <submittedName>
        <fullName evidence="9">ABC transporter permease</fullName>
    </submittedName>
</protein>
<evidence type="ECO:0000256" key="6">
    <source>
        <dbReference type="ARBA" id="ARBA00023136"/>
    </source>
</evidence>
<dbReference type="SUPFAM" id="SSF161098">
    <property type="entry name" value="MetI-like"/>
    <property type="match status" value="1"/>
</dbReference>
<evidence type="ECO:0000313" key="10">
    <source>
        <dbReference type="Proteomes" id="UP001501588"/>
    </source>
</evidence>
<dbReference type="Proteomes" id="UP001501588">
    <property type="component" value="Unassembled WGS sequence"/>
</dbReference>
<evidence type="ECO:0000256" key="5">
    <source>
        <dbReference type="ARBA" id="ARBA00022989"/>
    </source>
</evidence>
<evidence type="ECO:0000313" key="9">
    <source>
        <dbReference type="EMBL" id="GAA0587742.1"/>
    </source>
</evidence>
<name>A0ABN1FCC2_9PROT</name>
<dbReference type="EMBL" id="BAAAFZ010000038">
    <property type="protein sequence ID" value="GAA0587742.1"/>
    <property type="molecule type" value="Genomic_DNA"/>
</dbReference>
<comment type="caution">
    <text evidence="9">The sequence shown here is derived from an EMBL/GenBank/DDBJ whole genome shotgun (WGS) entry which is preliminary data.</text>
</comment>
<evidence type="ECO:0000256" key="7">
    <source>
        <dbReference type="RuleBase" id="RU363032"/>
    </source>
</evidence>
<accession>A0ABN1FCC2</accession>
<feature type="transmembrane region" description="Helical" evidence="7">
    <location>
        <begin position="62"/>
        <end position="84"/>
    </location>
</feature>
<organism evidence="9 10">
    <name type="scientific">Craurococcus roseus</name>
    <dbReference type="NCBI Taxonomy" id="77585"/>
    <lineage>
        <taxon>Bacteria</taxon>
        <taxon>Pseudomonadati</taxon>
        <taxon>Pseudomonadota</taxon>
        <taxon>Alphaproteobacteria</taxon>
        <taxon>Acetobacterales</taxon>
        <taxon>Acetobacteraceae</taxon>
        <taxon>Craurococcus</taxon>
    </lineage>
</organism>
<gene>
    <name evidence="9" type="ORF">GCM10009416_27920</name>
</gene>
<comment type="subcellular location">
    <subcellularLocation>
        <location evidence="1 7">Cell membrane</location>
        <topology evidence="1 7">Multi-pass membrane protein</topology>
    </subcellularLocation>
</comment>
<proteinExistence type="inferred from homology"/>
<dbReference type="PROSITE" id="PS50928">
    <property type="entry name" value="ABC_TM1"/>
    <property type="match status" value="1"/>
</dbReference>
<dbReference type="InterPro" id="IPR035906">
    <property type="entry name" value="MetI-like_sf"/>
</dbReference>
<keyword evidence="4 7" id="KW-0812">Transmembrane</keyword>
<keyword evidence="5 7" id="KW-1133">Transmembrane helix</keyword>
<dbReference type="Gene3D" id="1.10.3720.10">
    <property type="entry name" value="MetI-like"/>
    <property type="match status" value="1"/>
</dbReference>
<feature type="transmembrane region" description="Helical" evidence="7">
    <location>
        <begin position="225"/>
        <end position="245"/>
    </location>
</feature>
<evidence type="ECO:0000259" key="8">
    <source>
        <dbReference type="PROSITE" id="PS50928"/>
    </source>
</evidence>
<evidence type="ECO:0000256" key="1">
    <source>
        <dbReference type="ARBA" id="ARBA00004651"/>
    </source>
</evidence>
<keyword evidence="2 7" id="KW-0813">Transport</keyword>
<feature type="transmembrane region" description="Helical" evidence="7">
    <location>
        <begin position="187"/>
        <end position="213"/>
    </location>
</feature>
<keyword evidence="6 7" id="KW-0472">Membrane</keyword>
<feature type="domain" description="ABC transmembrane type-1" evidence="8">
    <location>
        <begin position="58"/>
        <end position="243"/>
    </location>
</feature>
<dbReference type="RefSeq" id="WP_343895932.1">
    <property type="nucleotide sequence ID" value="NZ_BAAAFZ010000038.1"/>
</dbReference>
<sequence>MIAAALRWAAAPGLVGLLGLGLWEGSVRLFGVPSYVLPGPAAIASALREDWALLWPSTLVTLRVALLALLVAVASGGLLAVLFAQSRALERALFPWAVVLQVTPIVAIAPLILIWVEDVTAALLVCASIVAFFPVLSNTALGLRSADRNLVELFRLYGATRGQALALLLLPSALPFFLAGLRVAGGLALIGAVVAEFVAGAGGTGAGLAFRILEAGYQLRIPRMFAALALISALGIILFAALGLVQHLSLRQWHESAARRDG</sequence>
<keyword evidence="3" id="KW-1003">Cell membrane</keyword>
<keyword evidence="10" id="KW-1185">Reference proteome</keyword>
<evidence type="ECO:0000256" key="2">
    <source>
        <dbReference type="ARBA" id="ARBA00022448"/>
    </source>
</evidence>
<dbReference type="Pfam" id="PF00528">
    <property type="entry name" value="BPD_transp_1"/>
    <property type="match status" value="1"/>
</dbReference>
<reference evidence="9 10" key="1">
    <citation type="journal article" date="2019" name="Int. J. Syst. Evol. Microbiol.">
        <title>The Global Catalogue of Microorganisms (GCM) 10K type strain sequencing project: providing services to taxonomists for standard genome sequencing and annotation.</title>
        <authorList>
            <consortium name="The Broad Institute Genomics Platform"/>
            <consortium name="The Broad Institute Genome Sequencing Center for Infectious Disease"/>
            <person name="Wu L."/>
            <person name="Ma J."/>
        </authorList>
    </citation>
    <scope>NUCLEOTIDE SEQUENCE [LARGE SCALE GENOMIC DNA]</scope>
    <source>
        <strain evidence="9 10">JCM 9933</strain>
    </source>
</reference>
<feature type="transmembrane region" description="Helical" evidence="7">
    <location>
        <begin position="164"/>
        <end position="181"/>
    </location>
</feature>
<dbReference type="PANTHER" id="PTHR30151">
    <property type="entry name" value="ALKANE SULFONATE ABC TRANSPORTER-RELATED, MEMBRANE SUBUNIT"/>
    <property type="match status" value="1"/>
</dbReference>
<evidence type="ECO:0000256" key="3">
    <source>
        <dbReference type="ARBA" id="ARBA00022475"/>
    </source>
</evidence>
<feature type="transmembrane region" description="Helical" evidence="7">
    <location>
        <begin position="96"/>
        <end position="116"/>
    </location>
</feature>
<evidence type="ECO:0000256" key="4">
    <source>
        <dbReference type="ARBA" id="ARBA00022692"/>
    </source>
</evidence>
<feature type="transmembrane region" description="Helical" evidence="7">
    <location>
        <begin position="122"/>
        <end position="143"/>
    </location>
</feature>
<comment type="similarity">
    <text evidence="7">Belongs to the binding-protein-dependent transport system permease family.</text>
</comment>
<dbReference type="PANTHER" id="PTHR30151:SF41">
    <property type="entry name" value="ABC TRANSPORTER PERMEASE PROTEIN"/>
    <property type="match status" value="1"/>
</dbReference>
<dbReference type="InterPro" id="IPR000515">
    <property type="entry name" value="MetI-like"/>
</dbReference>